<evidence type="ECO:0000313" key="3">
    <source>
        <dbReference type="Proteomes" id="UP000290191"/>
    </source>
</evidence>
<evidence type="ECO:0000259" key="1">
    <source>
        <dbReference type="Pfam" id="PF03819"/>
    </source>
</evidence>
<organism evidence="2 3">
    <name type="scientific">Halarcobacter anaerophilus</name>
    <dbReference type="NCBI Taxonomy" id="877500"/>
    <lineage>
        <taxon>Bacteria</taxon>
        <taxon>Pseudomonadati</taxon>
        <taxon>Campylobacterota</taxon>
        <taxon>Epsilonproteobacteria</taxon>
        <taxon>Campylobacterales</taxon>
        <taxon>Arcobacteraceae</taxon>
        <taxon>Halarcobacter</taxon>
    </lineage>
</organism>
<accession>A0A4Q0Y6X0</accession>
<reference evidence="2 3" key="1">
    <citation type="submission" date="2017-10" db="EMBL/GenBank/DDBJ databases">
        <title>Genomics of the genus Arcobacter.</title>
        <authorList>
            <person name="Perez-Cataluna A."/>
            <person name="Figueras M.J."/>
        </authorList>
    </citation>
    <scope>NUCLEOTIDE SEQUENCE [LARGE SCALE GENOMIC DNA]</scope>
    <source>
        <strain evidence="2 3">DSM 24636</strain>
    </source>
</reference>
<dbReference type="OrthoDB" id="6196528at2"/>
<proteinExistence type="predicted"/>
<dbReference type="Proteomes" id="UP000290191">
    <property type="component" value="Unassembled WGS sequence"/>
</dbReference>
<comment type="caution">
    <text evidence="2">The sequence shown here is derived from an EMBL/GenBank/DDBJ whole genome shotgun (WGS) entry which is preliminary data.</text>
</comment>
<dbReference type="CDD" id="cd11523">
    <property type="entry name" value="NTP-PPase"/>
    <property type="match status" value="1"/>
</dbReference>
<dbReference type="SUPFAM" id="SSF101386">
    <property type="entry name" value="all-alpha NTP pyrophosphatases"/>
    <property type="match status" value="1"/>
</dbReference>
<dbReference type="GO" id="GO:0016787">
    <property type="term" value="F:hydrolase activity"/>
    <property type="evidence" value="ECO:0007669"/>
    <property type="project" value="UniProtKB-KW"/>
</dbReference>
<dbReference type="EMBL" id="PDKO01000001">
    <property type="protein sequence ID" value="RXJ64629.1"/>
    <property type="molecule type" value="Genomic_DNA"/>
</dbReference>
<name>A0A4Q0Y6X0_9BACT</name>
<evidence type="ECO:0000313" key="2">
    <source>
        <dbReference type="EMBL" id="RXJ64629.1"/>
    </source>
</evidence>
<dbReference type="RefSeq" id="WP_129081026.1">
    <property type="nucleotide sequence ID" value="NZ_CP041070.1"/>
</dbReference>
<dbReference type="Gene3D" id="1.10.287.1080">
    <property type="entry name" value="MazG-like"/>
    <property type="match status" value="1"/>
</dbReference>
<dbReference type="InterPro" id="IPR004518">
    <property type="entry name" value="MazG-like_dom"/>
</dbReference>
<dbReference type="Pfam" id="PF03819">
    <property type="entry name" value="MazG"/>
    <property type="match status" value="1"/>
</dbReference>
<dbReference type="AlphaFoldDB" id="A0A4Q0Y6X0"/>
<dbReference type="STRING" id="877500.GCA_000935065_02455"/>
<protein>
    <submittedName>
        <fullName evidence="2">Nucleotide pyrophosphohydrolase</fullName>
    </submittedName>
</protein>
<sequence>MEDFYKLLELAKQKSKIDENGTWKGGSNIYLNELKSEVDEVLEEYEKNRNCFLEDELGDILWDYLNILIAVNKEKDIDIKSVFSRALKKYTQRVEAIKKGQTWAFIKEKQKKSLYEEWRNSLK</sequence>
<feature type="domain" description="NTP pyrophosphohydrolase MazG-like" evidence="1">
    <location>
        <begin position="30"/>
        <end position="94"/>
    </location>
</feature>
<keyword evidence="3" id="KW-1185">Reference proteome</keyword>
<gene>
    <name evidence="2" type="ORF">CRV06_01340</name>
</gene>
<keyword evidence="2" id="KW-0378">Hydrolase</keyword>